<evidence type="ECO:0000256" key="1">
    <source>
        <dbReference type="ARBA" id="ARBA00022722"/>
    </source>
</evidence>
<evidence type="ECO:0000256" key="4">
    <source>
        <dbReference type="ARBA" id="ARBA00023118"/>
    </source>
</evidence>
<evidence type="ECO:0000313" key="7">
    <source>
        <dbReference type="EMBL" id="MBO0350539.1"/>
    </source>
</evidence>
<evidence type="ECO:0000259" key="6">
    <source>
        <dbReference type="Pfam" id="PF19308"/>
    </source>
</evidence>
<dbReference type="InterPro" id="IPR045747">
    <property type="entry name" value="CRISPR-assoc_prot_Cas6_N_sf"/>
</dbReference>
<feature type="domain" description="CRISPR-associated protein Cas6 C-terminal" evidence="5">
    <location>
        <begin position="158"/>
        <end position="269"/>
    </location>
</feature>
<keyword evidence="4" id="KW-0051">Antiviral defense</keyword>
<feature type="domain" description="CRISPR-associated protein Cas6-like N-terminal" evidence="6">
    <location>
        <begin position="1"/>
        <end position="146"/>
    </location>
</feature>
<dbReference type="Gene3D" id="3.30.70.1900">
    <property type="match status" value="1"/>
</dbReference>
<dbReference type="CDD" id="cd21141">
    <property type="entry name" value="Cas6_III-like"/>
    <property type="match status" value="1"/>
</dbReference>
<dbReference type="Pfam" id="PF10040">
    <property type="entry name" value="CRISPR_Cas6"/>
    <property type="match status" value="1"/>
</dbReference>
<keyword evidence="1" id="KW-0540">Nuclease</keyword>
<evidence type="ECO:0000259" key="5">
    <source>
        <dbReference type="Pfam" id="PF10040"/>
    </source>
</evidence>
<gene>
    <name evidence="7" type="primary">cas6</name>
    <name evidence="7" type="ORF">J0895_15830</name>
</gene>
<proteinExistence type="predicted"/>
<organism evidence="7 8">
    <name type="scientific">Phormidium pseudopriestleyi FRX01</name>
    <dbReference type="NCBI Taxonomy" id="1759528"/>
    <lineage>
        <taxon>Bacteria</taxon>
        <taxon>Bacillati</taxon>
        <taxon>Cyanobacteriota</taxon>
        <taxon>Cyanophyceae</taxon>
        <taxon>Oscillatoriophycideae</taxon>
        <taxon>Oscillatoriales</taxon>
        <taxon>Oscillatoriaceae</taxon>
        <taxon>Phormidium</taxon>
    </lineage>
</organism>
<keyword evidence="2" id="KW-0255">Endonuclease</keyword>
<dbReference type="InterPro" id="IPR019267">
    <property type="entry name" value="CRISPR-assoc_Cas6_C"/>
</dbReference>
<dbReference type="Pfam" id="PF19308">
    <property type="entry name" value="CRISPR_Cas6_N"/>
    <property type="match status" value="1"/>
</dbReference>
<dbReference type="RefSeq" id="WP_207089012.1">
    <property type="nucleotide sequence ID" value="NZ_JAFLQW010000424.1"/>
</dbReference>
<protein>
    <submittedName>
        <fullName evidence="7">CRISPR-associated endoribonuclease Cas6</fullName>
    </submittedName>
</protein>
<reference evidence="7 8" key="1">
    <citation type="submission" date="2021-03" db="EMBL/GenBank/DDBJ databases">
        <title>Metabolic Capacity of the Antarctic Cyanobacterium Phormidium pseudopriestleyi that Sustains Oxygenic Photosynthesis in the Presence of Hydrogen Sulfide.</title>
        <authorList>
            <person name="Lumian J.E."/>
            <person name="Jungblut A.D."/>
            <person name="Dillon M.L."/>
            <person name="Hawes I."/>
            <person name="Doran P.T."/>
            <person name="Mackey T.J."/>
            <person name="Dick G.J."/>
            <person name="Grettenberger C.L."/>
            <person name="Sumner D.Y."/>
        </authorList>
    </citation>
    <scope>NUCLEOTIDE SEQUENCE [LARGE SCALE GENOMIC DNA]</scope>
    <source>
        <strain evidence="7 8">FRX01</strain>
    </source>
</reference>
<accession>A0ABS3FTU3</accession>
<dbReference type="EMBL" id="JAFLQW010000424">
    <property type="protein sequence ID" value="MBO0350539.1"/>
    <property type="molecule type" value="Genomic_DNA"/>
</dbReference>
<dbReference type="NCBIfam" id="TIGR01877">
    <property type="entry name" value="cas_cas6"/>
    <property type="match status" value="1"/>
</dbReference>
<keyword evidence="8" id="KW-1185">Reference proteome</keyword>
<evidence type="ECO:0000313" key="8">
    <source>
        <dbReference type="Proteomes" id="UP000664844"/>
    </source>
</evidence>
<dbReference type="Proteomes" id="UP000664844">
    <property type="component" value="Unassembled WGS sequence"/>
</dbReference>
<dbReference type="InterPro" id="IPR010156">
    <property type="entry name" value="CRISPR-assoc_prot_Cas6"/>
</dbReference>
<keyword evidence="3" id="KW-0378">Hydrolase</keyword>
<comment type="caution">
    <text evidence="7">The sequence shown here is derived from an EMBL/GenBank/DDBJ whole genome shotgun (WGS) entry which is preliminary data.</text>
</comment>
<evidence type="ECO:0000256" key="2">
    <source>
        <dbReference type="ARBA" id="ARBA00022759"/>
    </source>
</evidence>
<dbReference type="InterPro" id="IPR045648">
    <property type="entry name" value="CRISPR-assoc_Cas6-like_N"/>
</dbReference>
<dbReference type="Gene3D" id="3.30.70.1890">
    <property type="match status" value="1"/>
</dbReference>
<evidence type="ECO:0000256" key="3">
    <source>
        <dbReference type="ARBA" id="ARBA00022801"/>
    </source>
</evidence>
<name>A0ABS3FTU3_9CYAN</name>
<sequence length="275" mass="31155">MPHSLIINLVPTSPIYPQFVSGRHLHALFLTLLNSVNPELATSLHEQKTEKAFTLSPLQVIHSSQKSGHLLQWQHNKPIPKGTPCWWRVSLLDDGLFNNLMQLWLNLNPEQPWHLGSANLQITRILGTPQITQPWANFCSYAELYEKASDSKRKIEIAFCTPTAFRQGQYDSCLPTRESLFNSLLHRWNKYSQIPLAESLTEYVFPTYVNIQSEIITDKRSKFIGCVGEMGYSILGDASPQVIKDINVLADFALYSGAGRKTPMGMGMIRRLNLS</sequence>